<proteinExistence type="predicted"/>
<dbReference type="EMBL" id="JAHXZJ010000001">
    <property type="protein sequence ID" value="KAH0569081.1"/>
    <property type="molecule type" value="Genomic_DNA"/>
</dbReference>
<keyword evidence="1" id="KW-0472">Membrane</keyword>
<name>A0AAV7J976_COTGL</name>
<evidence type="ECO:0000313" key="3">
    <source>
        <dbReference type="Proteomes" id="UP000826195"/>
    </source>
</evidence>
<organism evidence="2 3">
    <name type="scientific">Cotesia glomerata</name>
    <name type="common">Lepidopteran parasitic wasp</name>
    <name type="synonym">Apanteles glomeratus</name>
    <dbReference type="NCBI Taxonomy" id="32391"/>
    <lineage>
        <taxon>Eukaryota</taxon>
        <taxon>Metazoa</taxon>
        <taxon>Ecdysozoa</taxon>
        <taxon>Arthropoda</taxon>
        <taxon>Hexapoda</taxon>
        <taxon>Insecta</taxon>
        <taxon>Pterygota</taxon>
        <taxon>Neoptera</taxon>
        <taxon>Endopterygota</taxon>
        <taxon>Hymenoptera</taxon>
        <taxon>Apocrita</taxon>
        <taxon>Ichneumonoidea</taxon>
        <taxon>Braconidae</taxon>
        <taxon>Microgastrinae</taxon>
        <taxon>Cotesia</taxon>
    </lineage>
</organism>
<evidence type="ECO:0000256" key="1">
    <source>
        <dbReference type="SAM" id="Phobius"/>
    </source>
</evidence>
<sequence>MSLNAASASYPVGQQKISSYSLGPPFPGRVLCRIREYQQSRSWEVAVRRMARTKVIDAVRVRETNLNCESAGRFQTDELYGRITRSPHGSVHLRITVTFKYWKLLHWSITVSILIGYQLHFYKPIGH</sequence>
<comment type="caution">
    <text evidence="2">The sequence shown here is derived from an EMBL/GenBank/DDBJ whole genome shotgun (WGS) entry which is preliminary data.</text>
</comment>
<dbReference type="Proteomes" id="UP000826195">
    <property type="component" value="Unassembled WGS sequence"/>
</dbReference>
<dbReference type="AlphaFoldDB" id="A0AAV7J976"/>
<keyword evidence="1" id="KW-1133">Transmembrane helix</keyword>
<evidence type="ECO:0000313" key="2">
    <source>
        <dbReference type="EMBL" id="KAH0569081.1"/>
    </source>
</evidence>
<feature type="transmembrane region" description="Helical" evidence="1">
    <location>
        <begin position="104"/>
        <end position="122"/>
    </location>
</feature>
<keyword evidence="3" id="KW-1185">Reference proteome</keyword>
<accession>A0AAV7J976</accession>
<reference evidence="2 3" key="1">
    <citation type="journal article" date="2021" name="J. Hered.">
        <title>A chromosome-level genome assembly of the parasitoid wasp, Cotesia glomerata (Hymenoptera: Braconidae).</title>
        <authorList>
            <person name="Pinto B.J."/>
            <person name="Weis J.J."/>
            <person name="Gamble T."/>
            <person name="Ode P.J."/>
            <person name="Paul R."/>
            <person name="Zaspel J.M."/>
        </authorList>
    </citation>
    <scope>NUCLEOTIDE SEQUENCE [LARGE SCALE GENOMIC DNA]</scope>
    <source>
        <strain evidence="2">CgM1</strain>
    </source>
</reference>
<gene>
    <name evidence="2" type="ORF">KQX54_021789</name>
</gene>
<protein>
    <submittedName>
        <fullName evidence="2">Uncharacterized protein</fullName>
    </submittedName>
</protein>
<keyword evidence="1" id="KW-0812">Transmembrane</keyword>